<protein>
    <submittedName>
        <fullName evidence="2">Tetratricopeptide (TPR) repeat protein</fullName>
    </submittedName>
</protein>
<dbReference type="Gene3D" id="1.25.40.10">
    <property type="entry name" value="Tetratricopeptide repeat domain"/>
    <property type="match status" value="3"/>
</dbReference>
<proteinExistence type="predicted"/>
<evidence type="ECO:0000313" key="3">
    <source>
        <dbReference type="Proteomes" id="UP001244552"/>
    </source>
</evidence>
<comment type="caution">
    <text evidence="2">The sequence shown here is derived from an EMBL/GenBank/DDBJ whole genome shotgun (WGS) entry which is preliminary data.</text>
</comment>
<dbReference type="InterPro" id="IPR011990">
    <property type="entry name" value="TPR-like_helical_dom_sf"/>
</dbReference>
<dbReference type="SUPFAM" id="SSF48452">
    <property type="entry name" value="TPR-like"/>
    <property type="match status" value="2"/>
</dbReference>
<keyword evidence="3" id="KW-1185">Reference proteome</keyword>
<dbReference type="SUPFAM" id="SSF53756">
    <property type="entry name" value="UDP-Glycosyltransferase/glycogen phosphorylase"/>
    <property type="match status" value="1"/>
</dbReference>
<dbReference type="Pfam" id="PF13432">
    <property type="entry name" value="TPR_16"/>
    <property type="match status" value="1"/>
</dbReference>
<dbReference type="PANTHER" id="PTHR44809:SF1">
    <property type="entry name" value="PROTEIN O-MANNOSYL-TRANSFERASE TMTC1"/>
    <property type="match status" value="1"/>
</dbReference>
<organism evidence="2 3">
    <name type="scientific">Azospirillum picis</name>
    <dbReference type="NCBI Taxonomy" id="488438"/>
    <lineage>
        <taxon>Bacteria</taxon>
        <taxon>Pseudomonadati</taxon>
        <taxon>Pseudomonadota</taxon>
        <taxon>Alphaproteobacteria</taxon>
        <taxon>Rhodospirillales</taxon>
        <taxon>Azospirillaceae</taxon>
        <taxon>Azospirillum</taxon>
    </lineage>
</organism>
<dbReference type="Gene3D" id="3.40.50.2000">
    <property type="entry name" value="Glycogen Phosphorylase B"/>
    <property type="match status" value="1"/>
</dbReference>
<dbReference type="Pfam" id="PF13181">
    <property type="entry name" value="TPR_8"/>
    <property type="match status" value="1"/>
</dbReference>
<dbReference type="SMART" id="SM00028">
    <property type="entry name" value="TPR"/>
    <property type="match status" value="7"/>
</dbReference>
<accession>A0ABU0MTF5</accession>
<feature type="repeat" description="TPR" evidence="1">
    <location>
        <begin position="190"/>
        <end position="223"/>
    </location>
</feature>
<dbReference type="InterPro" id="IPR019734">
    <property type="entry name" value="TPR_rpt"/>
</dbReference>
<evidence type="ECO:0000313" key="2">
    <source>
        <dbReference type="EMBL" id="MDQ0536504.1"/>
    </source>
</evidence>
<feature type="repeat" description="TPR" evidence="1">
    <location>
        <begin position="88"/>
        <end position="121"/>
    </location>
</feature>
<feature type="repeat" description="TPR" evidence="1">
    <location>
        <begin position="296"/>
        <end position="329"/>
    </location>
</feature>
<sequence length="644" mass="70643">MVQARQWWDHGSSASAAGSDASALLSAAIARHRAGDANVDALYCRILALYPSQSDALHLHGLVALQKGLTDQALVWIRRALRINTAQAMYRNSLGEAYRASNQQDMASQEYRRALALNPSYWEALANLLKQAPPSPRLSAQPPLQTWLWRLRVPTVSDLITMADARLLNNKLGEARLAYRAAIAIDPASVQAYVNIGAVASRSKVYPDAAVAYRRALTLSREHAGAWNNLASVVWEMNDGPAATRLCRRSIVLKPDHPDPYANLGYVVRSQAQDQADFASAEAQCLRALRIAPSHVSATNNLGIIHLDLGNLVQAETLFRRTLAAEPKHPDARFNLSLALLKAGQLKEAWEHYEARWETGQLPAVAPIGRPWQGEPLQGATIVLHAEQGHGDTLHFVRYAPLVADRGGRVVLVVQPALKRLVAQMPKVATVHGLNEQFPAPDFLCSLMSLPRVFGTELDSIPSAVPYLFPPVTSIGKWLGKPLPGAGLRVGLVWSGDPRPGLLRANLTDRRRSMTLRDFEPLARIPNVTLVNLQMGAPATQLDAPPAGMRLWNGMGEVEDFADTAALILRLDLVITVDTSVAHLAGALGKPVWVLSRYDGCWRWLQNRTDTPWYPTMRLFQQTESGNWGAVVERVAQELSMLAA</sequence>
<evidence type="ECO:0000256" key="1">
    <source>
        <dbReference type="PROSITE-ProRule" id="PRU00339"/>
    </source>
</evidence>
<gene>
    <name evidence="2" type="ORF">QO018_005401</name>
</gene>
<dbReference type="RefSeq" id="WP_209989247.1">
    <property type="nucleotide sequence ID" value="NZ_JAGINO010000027.1"/>
</dbReference>
<dbReference type="PROSITE" id="PS50005">
    <property type="entry name" value="TPR"/>
    <property type="match status" value="3"/>
</dbReference>
<dbReference type="EMBL" id="JAUSVU010000027">
    <property type="protein sequence ID" value="MDQ0536504.1"/>
    <property type="molecule type" value="Genomic_DNA"/>
</dbReference>
<dbReference type="InterPro" id="IPR052943">
    <property type="entry name" value="TMTC_O-mannosyl-trnsfr"/>
</dbReference>
<dbReference type="PANTHER" id="PTHR44809">
    <property type="match status" value="1"/>
</dbReference>
<name>A0ABU0MTF5_9PROT</name>
<keyword evidence="1" id="KW-0802">TPR repeat</keyword>
<dbReference type="Proteomes" id="UP001244552">
    <property type="component" value="Unassembled WGS sequence"/>
</dbReference>
<reference evidence="2 3" key="1">
    <citation type="submission" date="2023-07" db="EMBL/GenBank/DDBJ databases">
        <title>Genomic Encyclopedia of Type Strains, Phase IV (KMG-IV): sequencing the most valuable type-strain genomes for metagenomic binning, comparative biology and taxonomic classification.</title>
        <authorList>
            <person name="Goeker M."/>
        </authorList>
    </citation>
    <scope>NUCLEOTIDE SEQUENCE [LARGE SCALE GENOMIC DNA]</scope>
    <source>
        <strain evidence="2 3">DSM 19922</strain>
    </source>
</reference>